<protein>
    <submittedName>
        <fullName evidence="5">Methyltransferase</fullName>
    </submittedName>
</protein>
<comment type="caution">
    <text evidence="5">The sequence shown here is derived from an EMBL/GenBank/DDBJ whole genome shotgun (WGS) entry which is preliminary data.</text>
</comment>
<keyword evidence="2" id="KW-0808">Transferase</keyword>
<keyword evidence="6" id="KW-1185">Reference proteome</keyword>
<dbReference type="PRINTS" id="PR00507">
    <property type="entry name" value="N12N6MTFRASE"/>
</dbReference>
<evidence type="ECO:0000256" key="2">
    <source>
        <dbReference type="ARBA" id="ARBA00022679"/>
    </source>
</evidence>
<organism evidence="5 6">
    <name type="scientific">Streptomyces tricolor</name>
    <dbReference type="NCBI Taxonomy" id="68277"/>
    <lineage>
        <taxon>Bacteria</taxon>
        <taxon>Bacillati</taxon>
        <taxon>Actinomycetota</taxon>
        <taxon>Actinomycetes</taxon>
        <taxon>Kitasatosporales</taxon>
        <taxon>Streptomycetaceae</taxon>
        <taxon>Streptomyces</taxon>
        <taxon>Streptomyces violaceoruber group</taxon>
    </lineage>
</organism>
<reference evidence="5 6" key="1">
    <citation type="submission" date="2022-01" db="EMBL/GenBank/DDBJ databases">
        <title>Draft Genome Sequences of Seven Type Strains of the Genus Streptomyces.</title>
        <authorList>
            <person name="Aziz S."/>
            <person name="Coretto E."/>
            <person name="Chronakova A."/>
            <person name="Sproer C."/>
            <person name="Huber K."/>
            <person name="Nouioui I."/>
            <person name="Gross H."/>
        </authorList>
    </citation>
    <scope>NUCLEOTIDE SEQUENCE [LARGE SCALE GENOMIC DNA]</scope>
    <source>
        <strain evidence="5 6">DSM 41685</strain>
    </source>
</reference>
<feature type="domain" description="Ribosomal RNA adenine methylase transferase N-terminal" evidence="4">
    <location>
        <begin position="93"/>
        <end position="247"/>
    </location>
</feature>
<name>A0ABS9J7Z9_9ACTN</name>
<evidence type="ECO:0000259" key="4">
    <source>
        <dbReference type="SMART" id="SM00650"/>
    </source>
</evidence>
<keyword evidence="1 5" id="KW-0489">Methyltransferase</keyword>
<evidence type="ECO:0000256" key="3">
    <source>
        <dbReference type="ARBA" id="ARBA00022691"/>
    </source>
</evidence>
<sequence length="333" mass="35907">MHIPPDILAVIRDRAQTDGPRLILTGPRLDPKLYQRINEILEAVGGRWTPSAGAHLFPVNADEALAPVLATGTVVTLREKRQQAQYFPTPKTIVDRLLDLAQVQPGMTVLEPSAGSGAIASAVVARGATVDCIERDPGYAAVLTDAGHEVRVADFLTVPAEPSYDRIIMNPPFTRGADMQHVEHALRFLKADGLLVSVMSWTVTTESRATAKFRALVEARGGTVEAVGEKAFRESGTDVPTVIVTIPATPPMNAQPTVWPAHEAAVREELEFQDPAVILADIRANLAKAQRHFDALAEMLATPVRATEPQAAEVVELPPPRQEQLSLDLDATA</sequence>
<proteinExistence type="predicted"/>
<accession>A0ABS9J7Z9</accession>
<dbReference type="EMBL" id="JAKKZF010000001">
    <property type="protein sequence ID" value="MCG0061681.1"/>
    <property type="molecule type" value="Genomic_DNA"/>
</dbReference>
<dbReference type="Proteomes" id="UP001299012">
    <property type="component" value="Unassembled WGS sequence"/>
</dbReference>
<gene>
    <name evidence="5" type="ORF">L0F81_00005</name>
</gene>
<dbReference type="SMART" id="SM00650">
    <property type="entry name" value="rADc"/>
    <property type="match status" value="1"/>
</dbReference>
<dbReference type="GO" id="GO:0008168">
    <property type="term" value="F:methyltransferase activity"/>
    <property type="evidence" value="ECO:0007669"/>
    <property type="project" value="UniProtKB-KW"/>
</dbReference>
<dbReference type="InterPro" id="IPR029063">
    <property type="entry name" value="SAM-dependent_MTases_sf"/>
</dbReference>
<dbReference type="CDD" id="cd02440">
    <property type="entry name" value="AdoMet_MTases"/>
    <property type="match status" value="1"/>
</dbReference>
<dbReference type="SUPFAM" id="SSF53335">
    <property type="entry name" value="S-adenosyl-L-methionine-dependent methyltransferases"/>
    <property type="match status" value="1"/>
</dbReference>
<dbReference type="InterPro" id="IPR002052">
    <property type="entry name" value="DNA_methylase_N6_adenine_CS"/>
</dbReference>
<dbReference type="RefSeq" id="WP_086698588.1">
    <property type="nucleotide sequence ID" value="NZ_JAKKZF010000001.1"/>
</dbReference>
<keyword evidence="3" id="KW-0949">S-adenosyl-L-methionine</keyword>
<dbReference type="Gene3D" id="3.40.50.150">
    <property type="entry name" value="Vaccinia Virus protein VP39"/>
    <property type="match status" value="1"/>
</dbReference>
<dbReference type="InterPro" id="IPR020598">
    <property type="entry name" value="rRNA_Ade_methylase_Trfase_N"/>
</dbReference>
<evidence type="ECO:0000313" key="5">
    <source>
        <dbReference type="EMBL" id="MCG0061681.1"/>
    </source>
</evidence>
<dbReference type="PROSITE" id="PS00092">
    <property type="entry name" value="N6_MTASE"/>
    <property type="match status" value="1"/>
</dbReference>
<evidence type="ECO:0000313" key="6">
    <source>
        <dbReference type="Proteomes" id="UP001299012"/>
    </source>
</evidence>
<dbReference type="Pfam" id="PF05175">
    <property type="entry name" value="MTS"/>
    <property type="match status" value="1"/>
</dbReference>
<dbReference type="GO" id="GO:0032259">
    <property type="term" value="P:methylation"/>
    <property type="evidence" value="ECO:0007669"/>
    <property type="project" value="UniProtKB-KW"/>
</dbReference>
<evidence type="ECO:0000256" key="1">
    <source>
        <dbReference type="ARBA" id="ARBA00022603"/>
    </source>
</evidence>
<dbReference type="InterPro" id="IPR007848">
    <property type="entry name" value="Small_mtfrase_dom"/>
</dbReference>